<evidence type="ECO:0000313" key="2">
    <source>
        <dbReference type="Proteomes" id="UP000263273"/>
    </source>
</evidence>
<reference evidence="1 2" key="1">
    <citation type="journal article" date="2018" name="Nat. Biotechnol.">
        <title>A standardized bacterial taxonomy based on genome phylogeny substantially revises the tree of life.</title>
        <authorList>
            <person name="Parks D.H."/>
            <person name="Chuvochina M."/>
            <person name="Waite D.W."/>
            <person name="Rinke C."/>
            <person name="Skarshewski A."/>
            <person name="Chaumeil P.A."/>
            <person name="Hugenholtz P."/>
        </authorList>
    </citation>
    <scope>NUCLEOTIDE SEQUENCE [LARGE SCALE GENOMIC DNA]</scope>
    <source>
        <strain evidence="1">UBA10948</strain>
    </source>
</reference>
<organism evidence="1 2">
    <name type="scientific">Syntrophomonas wolfei</name>
    <dbReference type="NCBI Taxonomy" id="863"/>
    <lineage>
        <taxon>Bacteria</taxon>
        <taxon>Bacillati</taxon>
        <taxon>Bacillota</taxon>
        <taxon>Clostridia</taxon>
        <taxon>Eubacteriales</taxon>
        <taxon>Syntrophomonadaceae</taxon>
        <taxon>Syntrophomonas</taxon>
    </lineage>
</organism>
<protein>
    <submittedName>
        <fullName evidence="1">ISAs1 family transposase</fullName>
    </submittedName>
</protein>
<feature type="non-terminal residue" evidence="1">
    <location>
        <position position="52"/>
    </location>
</feature>
<proteinExistence type="predicted"/>
<sequence>MFTDLHGENPKKDIQLYITSLSAEEADSRALLEIIRGQWSIENSLHWVRDVT</sequence>
<name>A0A354YXY5_9FIRM</name>
<accession>A0A354YXY5</accession>
<dbReference type="Proteomes" id="UP000263273">
    <property type="component" value="Unassembled WGS sequence"/>
</dbReference>
<gene>
    <name evidence="1" type="ORF">DDZ44_09760</name>
</gene>
<evidence type="ECO:0000313" key="1">
    <source>
        <dbReference type="EMBL" id="HBK54208.1"/>
    </source>
</evidence>
<dbReference type="AlphaFoldDB" id="A0A354YXY5"/>
<dbReference type="EMBL" id="DNZF01000211">
    <property type="protein sequence ID" value="HBK54208.1"/>
    <property type="molecule type" value="Genomic_DNA"/>
</dbReference>
<comment type="caution">
    <text evidence="1">The sequence shown here is derived from an EMBL/GenBank/DDBJ whole genome shotgun (WGS) entry which is preliminary data.</text>
</comment>